<name>A0A023B9P4_GRENI</name>
<comment type="caution">
    <text evidence="6">The sequence shown here is derived from an EMBL/GenBank/DDBJ whole genome shotgun (WGS) entry which is preliminary data.</text>
</comment>
<dbReference type="eggNOG" id="KOG2922">
    <property type="taxonomic scope" value="Eukaryota"/>
</dbReference>
<gene>
    <name evidence="6" type="ORF">GNI_048770</name>
</gene>
<reference evidence="6" key="1">
    <citation type="submission" date="2013-12" db="EMBL/GenBank/DDBJ databases">
        <authorList>
            <person name="Omoto C.K."/>
            <person name="Sibley D."/>
            <person name="Venepally P."/>
            <person name="Hadjithomas M."/>
            <person name="Karamycheva S."/>
            <person name="Brunk B."/>
            <person name="Roos D."/>
            <person name="Caler E."/>
            <person name="Lorenzi H."/>
        </authorList>
    </citation>
    <scope>NUCLEOTIDE SEQUENCE</scope>
</reference>
<proteinExistence type="predicted"/>
<feature type="transmembrane region" description="Helical" evidence="5">
    <location>
        <begin position="123"/>
        <end position="144"/>
    </location>
</feature>
<evidence type="ECO:0000313" key="7">
    <source>
        <dbReference type="Proteomes" id="UP000019763"/>
    </source>
</evidence>
<comment type="subcellular location">
    <subcellularLocation>
        <location evidence="1">Membrane</location>
        <topology evidence="1">Multi-pass membrane protein</topology>
    </subcellularLocation>
</comment>
<dbReference type="Pfam" id="PF05653">
    <property type="entry name" value="Mg_trans_NIPA"/>
    <property type="match status" value="1"/>
</dbReference>
<evidence type="ECO:0000313" key="6">
    <source>
        <dbReference type="EMBL" id="EZG73529.1"/>
    </source>
</evidence>
<sequence>MTHYAMTHYDMVVVNWEYENEFIRHFEREDYLSDNYIKLTPVVSQGNEASRPVHHSVAMALLAGIFGSQTVCEIKEMQAYWELAGLTVLTLPTFYLALVLLVSAAVCQFPLLSKAIESSSGNAVIPTATYHSSWCIFSVIGGSIKFKEYEGLPISRILLFALGISIVVVSTYITSTAMTLHPADSKGSTLLIGPLLPPWPKQDPLRD</sequence>
<keyword evidence="2 5" id="KW-0812">Transmembrane</keyword>
<feature type="transmembrane region" description="Helical" evidence="5">
    <location>
        <begin position="156"/>
        <end position="175"/>
    </location>
</feature>
<keyword evidence="4 5" id="KW-0472">Membrane</keyword>
<accession>A0A023B9P4</accession>
<dbReference type="VEuPathDB" id="CryptoDB:GNI_048770"/>
<dbReference type="GO" id="GO:0016020">
    <property type="term" value="C:membrane"/>
    <property type="evidence" value="ECO:0007669"/>
    <property type="project" value="UniProtKB-SubCell"/>
</dbReference>
<evidence type="ECO:0000256" key="4">
    <source>
        <dbReference type="ARBA" id="ARBA00023136"/>
    </source>
</evidence>
<evidence type="ECO:0000256" key="1">
    <source>
        <dbReference type="ARBA" id="ARBA00004141"/>
    </source>
</evidence>
<dbReference type="PANTHER" id="PTHR12570">
    <property type="match status" value="1"/>
</dbReference>
<dbReference type="InterPro" id="IPR008521">
    <property type="entry name" value="Mg_trans_NIPA"/>
</dbReference>
<protein>
    <submittedName>
        <fullName evidence="6">Magnesium transporter NIPA</fullName>
    </submittedName>
</protein>
<dbReference type="PANTHER" id="PTHR12570:SF9">
    <property type="entry name" value="MAGNESIUM TRANSPORTER NIPA8-RELATED"/>
    <property type="match status" value="1"/>
</dbReference>
<evidence type="ECO:0000256" key="2">
    <source>
        <dbReference type="ARBA" id="ARBA00022692"/>
    </source>
</evidence>
<dbReference type="OrthoDB" id="165382at2759"/>
<keyword evidence="3 5" id="KW-1133">Transmembrane helix</keyword>
<organism evidence="6 7">
    <name type="scientific">Gregarina niphandrodes</name>
    <name type="common">Septate eugregarine</name>
    <dbReference type="NCBI Taxonomy" id="110365"/>
    <lineage>
        <taxon>Eukaryota</taxon>
        <taxon>Sar</taxon>
        <taxon>Alveolata</taxon>
        <taxon>Apicomplexa</taxon>
        <taxon>Conoidasida</taxon>
        <taxon>Gregarinasina</taxon>
        <taxon>Eugregarinorida</taxon>
        <taxon>Gregarinidae</taxon>
        <taxon>Gregarina</taxon>
    </lineage>
</organism>
<dbReference type="Proteomes" id="UP000019763">
    <property type="component" value="Unassembled WGS sequence"/>
</dbReference>
<keyword evidence="7" id="KW-1185">Reference proteome</keyword>
<dbReference type="RefSeq" id="XP_011129649.1">
    <property type="nucleotide sequence ID" value="XM_011131347.1"/>
</dbReference>
<dbReference type="AlphaFoldDB" id="A0A023B9P4"/>
<feature type="transmembrane region" description="Helical" evidence="5">
    <location>
        <begin position="83"/>
        <end position="111"/>
    </location>
</feature>
<dbReference type="GO" id="GO:0015095">
    <property type="term" value="F:magnesium ion transmembrane transporter activity"/>
    <property type="evidence" value="ECO:0007669"/>
    <property type="project" value="InterPro"/>
</dbReference>
<dbReference type="EMBL" id="AFNH02000378">
    <property type="protein sequence ID" value="EZG73529.1"/>
    <property type="molecule type" value="Genomic_DNA"/>
</dbReference>
<evidence type="ECO:0000256" key="3">
    <source>
        <dbReference type="ARBA" id="ARBA00022989"/>
    </source>
</evidence>
<dbReference type="GeneID" id="22911771"/>
<evidence type="ECO:0000256" key="5">
    <source>
        <dbReference type="SAM" id="Phobius"/>
    </source>
</evidence>